<comment type="subcellular location">
    <subcellularLocation>
        <location evidence="1">Secreted</location>
        <location evidence="1">Cell wall</location>
    </subcellularLocation>
</comment>
<keyword evidence="6 9" id="KW-0378">Hydrolase</keyword>
<proteinExistence type="inferred from homology"/>
<dbReference type="GO" id="GO:0042545">
    <property type="term" value="P:cell wall modification"/>
    <property type="evidence" value="ECO:0007669"/>
    <property type="project" value="UniProtKB-UniRule"/>
</dbReference>
<dbReference type="GO" id="GO:0004857">
    <property type="term" value="F:enzyme inhibitor activity"/>
    <property type="evidence" value="ECO:0007669"/>
    <property type="project" value="InterPro"/>
</dbReference>
<keyword evidence="12" id="KW-1185">Reference proteome</keyword>
<feature type="signal peptide" evidence="9">
    <location>
        <begin position="1"/>
        <end position="30"/>
    </location>
</feature>
<dbReference type="Proteomes" id="UP001293593">
    <property type="component" value="Unassembled WGS sequence"/>
</dbReference>
<feature type="chain" id="PRO_5041781170" description="Pectinesterase" evidence="9">
    <location>
        <begin position="31"/>
        <end position="580"/>
    </location>
</feature>
<evidence type="ECO:0000313" key="11">
    <source>
        <dbReference type="EMBL" id="KAK4282523.1"/>
    </source>
</evidence>
<comment type="caution">
    <text evidence="11">The sequence shown here is derived from an EMBL/GenBank/DDBJ whole genome shotgun (WGS) entry which is preliminary data.</text>
</comment>
<dbReference type="InterPro" id="IPR012334">
    <property type="entry name" value="Pectin_lyas_fold"/>
</dbReference>
<evidence type="ECO:0000256" key="7">
    <source>
        <dbReference type="ARBA" id="ARBA00023085"/>
    </source>
</evidence>
<dbReference type="FunFam" id="2.160.20.10:FF:000001">
    <property type="entry name" value="Pectinesterase"/>
    <property type="match status" value="1"/>
</dbReference>
<dbReference type="PROSITE" id="PS00503">
    <property type="entry name" value="PECTINESTERASE_2"/>
    <property type="match status" value="1"/>
</dbReference>
<dbReference type="Gene3D" id="1.20.140.40">
    <property type="entry name" value="Invertase/pectin methylesterase inhibitor family protein"/>
    <property type="match status" value="1"/>
</dbReference>
<accession>A0AAE1N3K3</accession>
<dbReference type="GO" id="GO:0045490">
    <property type="term" value="P:pectin catabolic process"/>
    <property type="evidence" value="ECO:0007669"/>
    <property type="project" value="UniProtKB-UniRule"/>
</dbReference>
<keyword evidence="7 9" id="KW-0063">Aspartyl esterase</keyword>
<evidence type="ECO:0000256" key="6">
    <source>
        <dbReference type="ARBA" id="ARBA00022801"/>
    </source>
</evidence>
<dbReference type="CDD" id="cd15798">
    <property type="entry name" value="PMEI-like_3"/>
    <property type="match status" value="1"/>
</dbReference>
<organism evidence="11 12">
    <name type="scientific">Acacia crassicarpa</name>
    <name type="common">northern wattle</name>
    <dbReference type="NCBI Taxonomy" id="499986"/>
    <lineage>
        <taxon>Eukaryota</taxon>
        <taxon>Viridiplantae</taxon>
        <taxon>Streptophyta</taxon>
        <taxon>Embryophyta</taxon>
        <taxon>Tracheophyta</taxon>
        <taxon>Spermatophyta</taxon>
        <taxon>Magnoliopsida</taxon>
        <taxon>eudicotyledons</taxon>
        <taxon>Gunneridae</taxon>
        <taxon>Pentapetalae</taxon>
        <taxon>rosids</taxon>
        <taxon>fabids</taxon>
        <taxon>Fabales</taxon>
        <taxon>Fabaceae</taxon>
        <taxon>Caesalpinioideae</taxon>
        <taxon>mimosoid clade</taxon>
        <taxon>Acacieae</taxon>
        <taxon>Acacia</taxon>
    </lineage>
</organism>
<dbReference type="PANTHER" id="PTHR31707">
    <property type="entry name" value="PECTINESTERASE"/>
    <property type="match status" value="1"/>
</dbReference>
<dbReference type="AlphaFoldDB" id="A0AAE1N3K3"/>
<evidence type="ECO:0000256" key="9">
    <source>
        <dbReference type="RuleBase" id="RU000589"/>
    </source>
</evidence>
<dbReference type="InterPro" id="IPR011050">
    <property type="entry name" value="Pectin_lyase_fold/virulence"/>
</dbReference>
<comment type="similarity">
    <text evidence="4">In the C-terminal section; belongs to the pectinesterase family.</text>
</comment>
<dbReference type="SUPFAM" id="SSF51126">
    <property type="entry name" value="Pectin lyase-like"/>
    <property type="match status" value="1"/>
</dbReference>
<evidence type="ECO:0000256" key="3">
    <source>
        <dbReference type="ARBA" id="ARBA00006027"/>
    </source>
</evidence>
<feature type="active site" evidence="8">
    <location>
        <position position="415"/>
    </location>
</feature>
<dbReference type="InterPro" id="IPR033131">
    <property type="entry name" value="Pectinesterase_Asp_AS"/>
</dbReference>
<gene>
    <name evidence="11" type="ORF">QN277_013887</name>
</gene>
<dbReference type="SUPFAM" id="SSF101148">
    <property type="entry name" value="Plant invertase/pectin methylesterase inhibitor"/>
    <property type="match status" value="1"/>
</dbReference>
<dbReference type="InterPro" id="IPR006501">
    <property type="entry name" value="Pectinesterase_inhib_dom"/>
</dbReference>
<keyword evidence="5" id="KW-0134">Cell wall</keyword>
<evidence type="ECO:0000256" key="8">
    <source>
        <dbReference type="PROSITE-ProRule" id="PRU10040"/>
    </source>
</evidence>
<dbReference type="Gene3D" id="2.160.20.10">
    <property type="entry name" value="Single-stranded right-handed beta-helix, Pectin lyase-like"/>
    <property type="match status" value="1"/>
</dbReference>
<feature type="domain" description="Pectinesterase inhibitor" evidence="10">
    <location>
        <begin position="41"/>
        <end position="196"/>
    </location>
</feature>
<keyword evidence="9" id="KW-0732">Signal</keyword>
<dbReference type="EC" id="3.1.1.11" evidence="9"/>
<evidence type="ECO:0000256" key="5">
    <source>
        <dbReference type="ARBA" id="ARBA00022512"/>
    </source>
</evidence>
<comment type="catalytic activity">
    <reaction evidence="9">
        <text>[(1-&gt;4)-alpha-D-galacturonosyl methyl ester](n) + n H2O = [(1-&gt;4)-alpha-D-galacturonosyl](n) + n methanol + n H(+)</text>
        <dbReference type="Rhea" id="RHEA:22380"/>
        <dbReference type="Rhea" id="RHEA-COMP:14570"/>
        <dbReference type="Rhea" id="RHEA-COMP:14573"/>
        <dbReference type="ChEBI" id="CHEBI:15377"/>
        <dbReference type="ChEBI" id="CHEBI:15378"/>
        <dbReference type="ChEBI" id="CHEBI:17790"/>
        <dbReference type="ChEBI" id="CHEBI:140522"/>
        <dbReference type="ChEBI" id="CHEBI:140523"/>
        <dbReference type="EC" id="3.1.1.11"/>
    </reaction>
</comment>
<dbReference type="InterPro" id="IPR000070">
    <property type="entry name" value="Pectinesterase_cat"/>
</dbReference>
<reference evidence="11" key="1">
    <citation type="submission" date="2023-10" db="EMBL/GenBank/DDBJ databases">
        <title>Chromosome-level genome of the transformable northern wattle, Acacia crassicarpa.</title>
        <authorList>
            <person name="Massaro I."/>
            <person name="Sinha N.R."/>
            <person name="Poethig S."/>
            <person name="Leichty A.R."/>
        </authorList>
    </citation>
    <scope>NUCLEOTIDE SEQUENCE</scope>
    <source>
        <strain evidence="11">Acra3RX</strain>
        <tissue evidence="11">Leaf</tissue>
    </source>
</reference>
<evidence type="ECO:0000313" key="12">
    <source>
        <dbReference type="Proteomes" id="UP001293593"/>
    </source>
</evidence>
<dbReference type="GO" id="GO:0030599">
    <property type="term" value="F:pectinesterase activity"/>
    <property type="evidence" value="ECO:0007669"/>
    <property type="project" value="UniProtKB-UniRule"/>
</dbReference>
<dbReference type="InterPro" id="IPR035513">
    <property type="entry name" value="Invertase/methylesterase_inhib"/>
</dbReference>
<dbReference type="SMART" id="SM00856">
    <property type="entry name" value="PMEI"/>
    <property type="match status" value="1"/>
</dbReference>
<keyword evidence="5" id="KW-0964">Secreted</keyword>
<sequence length="580" mass="64039">MAFKLLPLLALSSFHFYLIFLTSSVSLTIAGLHQNQNKHGKGHAPPATTCDSKKNPSHCKYVPPGHYYGNNIYDNGRNSVKRSLAHSHKFLNLVDSYLQSPSYYSQSTVRALQDCQLLSELNYEYFSTCFSTVNQSSSVLPYSQAEYIQTILSAILTNQFTCLDGLQTTASDPKVKDDLSVPLLNDTDLHSVSLALFVKGWVPQKKNKPSSSSKGGKNLGFHYGRLPMKMSKPARNIYEHARRHGRKLLQTLTDITSVVISDIAVVSQDGSGNFTTINDAIAAAPSKTAANSGYFLIFITGGVYEEYVNIDKNKRNLMLLGDGINRTVITGNRSVSDGWTTFNSATFAVVGQAFVAVNITVRNTAGPSKRQAVALRNGADMSVFYSCSFEGYQDTLYTHSMRQFYRECDIYGTVDFIFGNAAVVLQNCNIYPRLAMSGQFNSITAQGRTDPNQNTGISIQNAAINAADDLMSALQNGTVVKTYLGRPWKQYSRTVYLQSFMDSLIDASGWKEWDGDFALDTLYYAEYENRGPGSGTGNRVRWPGFHLINATDADNFTAANFVQSDVWLLRTGVPFLTGLI</sequence>
<comment type="similarity">
    <text evidence="3">In the N-terminal section; belongs to the PMEI family.</text>
</comment>
<name>A0AAE1N3K3_9FABA</name>
<protein>
    <recommendedName>
        <fullName evidence="9">Pectinesterase</fullName>
        <ecNumber evidence="9">3.1.1.11</ecNumber>
    </recommendedName>
</protein>
<dbReference type="EMBL" id="JAWXYG010000002">
    <property type="protein sequence ID" value="KAK4282523.1"/>
    <property type="molecule type" value="Genomic_DNA"/>
</dbReference>
<evidence type="ECO:0000256" key="2">
    <source>
        <dbReference type="ARBA" id="ARBA00005184"/>
    </source>
</evidence>
<dbReference type="Pfam" id="PF01095">
    <property type="entry name" value="Pectinesterase"/>
    <property type="match status" value="1"/>
</dbReference>
<comment type="pathway">
    <text evidence="2 9">Glycan metabolism; pectin degradation; 2-dehydro-3-deoxy-D-gluconate from pectin: step 1/5.</text>
</comment>
<dbReference type="Pfam" id="PF04043">
    <property type="entry name" value="PMEI"/>
    <property type="match status" value="1"/>
</dbReference>
<evidence type="ECO:0000259" key="10">
    <source>
        <dbReference type="SMART" id="SM00856"/>
    </source>
</evidence>
<evidence type="ECO:0000256" key="1">
    <source>
        <dbReference type="ARBA" id="ARBA00004191"/>
    </source>
</evidence>
<evidence type="ECO:0000256" key="4">
    <source>
        <dbReference type="ARBA" id="ARBA00007786"/>
    </source>
</evidence>